<evidence type="ECO:0000313" key="1">
    <source>
        <dbReference type="WBParaSite" id="GPUH_0002444601-mRNA-1"/>
    </source>
</evidence>
<dbReference type="AlphaFoldDB" id="A0A183ETX5"/>
<dbReference type="WBParaSite" id="GPUH_0002444601-mRNA-1">
    <property type="protein sequence ID" value="GPUH_0002444601-mRNA-1"/>
    <property type="gene ID" value="GPUH_0002444601"/>
</dbReference>
<sequence length="105" mass="11933">LKLKKTDIRVRDASDNGTILILGLNSYQHEQDDIHVIELILSYKLRPGNDYYIDLKYHGVISDVWSGGLFKTGYESNDSQTRSGDGHCFVAVSSYISIPFPRHLF</sequence>
<name>A0A183ETX5_9BILA</name>
<accession>A0A183ETX5</accession>
<proteinExistence type="predicted"/>
<protein>
    <submittedName>
        <fullName evidence="1">Wzt_C domain-containing protein</fullName>
    </submittedName>
</protein>
<reference evidence="1" key="1">
    <citation type="submission" date="2016-06" db="UniProtKB">
        <authorList>
            <consortium name="WormBaseParasite"/>
        </authorList>
    </citation>
    <scope>IDENTIFICATION</scope>
</reference>
<organism evidence="1">
    <name type="scientific">Gongylonema pulchrum</name>
    <dbReference type="NCBI Taxonomy" id="637853"/>
    <lineage>
        <taxon>Eukaryota</taxon>
        <taxon>Metazoa</taxon>
        <taxon>Ecdysozoa</taxon>
        <taxon>Nematoda</taxon>
        <taxon>Chromadorea</taxon>
        <taxon>Rhabditida</taxon>
        <taxon>Spirurina</taxon>
        <taxon>Spiruromorpha</taxon>
        <taxon>Spiruroidea</taxon>
        <taxon>Gongylonematidae</taxon>
        <taxon>Gongylonema</taxon>
    </lineage>
</organism>